<keyword evidence="2" id="KW-0418">Kinase</keyword>
<accession>T1GN37</accession>
<dbReference type="InterPro" id="IPR050517">
    <property type="entry name" value="DDR_Repair_Kinase"/>
</dbReference>
<evidence type="ECO:0000313" key="7">
    <source>
        <dbReference type="EnsemblMetazoa" id="MESCA004976-PA"/>
    </source>
</evidence>
<dbReference type="PANTHER" id="PTHR11139">
    <property type="entry name" value="ATAXIA TELANGIECTASIA MUTATED ATM -RELATED"/>
    <property type="match status" value="1"/>
</dbReference>
<reference evidence="8" key="1">
    <citation type="submission" date="2013-02" db="EMBL/GenBank/DDBJ databases">
        <authorList>
            <person name="Hughes D."/>
        </authorList>
    </citation>
    <scope>NUCLEOTIDE SEQUENCE</scope>
    <source>
        <strain>Durham</strain>
        <strain evidence="8">NC isolate 2 -- Noor lab</strain>
    </source>
</reference>
<dbReference type="Pfam" id="PF02260">
    <property type="entry name" value="FATC"/>
    <property type="match status" value="1"/>
</dbReference>
<dbReference type="HOGENOM" id="CLU_000178_9_0_1"/>
<feature type="domain" description="PI3K/PI4K catalytic" evidence="5">
    <location>
        <begin position="1"/>
        <end position="273"/>
    </location>
</feature>
<name>T1GN37_MEGSC</name>
<dbReference type="Proteomes" id="UP000015102">
    <property type="component" value="Unassembled WGS sequence"/>
</dbReference>
<organism evidence="7 8">
    <name type="scientific">Megaselia scalaris</name>
    <name type="common">Humpbacked fly</name>
    <name type="synonym">Phora scalaris</name>
    <dbReference type="NCBI Taxonomy" id="36166"/>
    <lineage>
        <taxon>Eukaryota</taxon>
        <taxon>Metazoa</taxon>
        <taxon>Ecdysozoa</taxon>
        <taxon>Arthropoda</taxon>
        <taxon>Hexapoda</taxon>
        <taxon>Insecta</taxon>
        <taxon>Pterygota</taxon>
        <taxon>Neoptera</taxon>
        <taxon>Endopterygota</taxon>
        <taxon>Diptera</taxon>
        <taxon>Brachycera</taxon>
        <taxon>Muscomorpha</taxon>
        <taxon>Platypezoidea</taxon>
        <taxon>Phoridae</taxon>
        <taxon>Megaseliini</taxon>
        <taxon>Megaselia</taxon>
    </lineage>
</organism>
<dbReference type="InterPro" id="IPR036940">
    <property type="entry name" value="PI3/4_kinase_cat_sf"/>
</dbReference>
<evidence type="ECO:0000256" key="2">
    <source>
        <dbReference type="ARBA" id="ARBA00022527"/>
    </source>
</evidence>
<dbReference type="EMBL" id="CAQQ02182125">
    <property type="status" value="NOT_ANNOTATED_CDS"/>
    <property type="molecule type" value="Genomic_DNA"/>
</dbReference>
<dbReference type="SUPFAM" id="SSF56112">
    <property type="entry name" value="Protein kinase-like (PK-like)"/>
    <property type="match status" value="1"/>
</dbReference>
<reference evidence="7" key="2">
    <citation type="submission" date="2015-06" db="UniProtKB">
        <authorList>
            <consortium name="EnsemblMetazoa"/>
        </authorList>
    </citation>
    <scope>IDENTIFICATION</scope>
</reference>
<evidence type="ECO:0000256" key="1">
    <source>
        <dbReference type="ARBA" id="ARBA00004123"/>
    </source>
</evidence>
<dbReference type="SMART" id="SM00146">
    <property type="entry name" value="PI3Kc"/>
    <property type="match status" value="1"/>
</dbReference>
<keyword evidence="2" id="KW-0808">Transferase</keyword>
<dbReference type="GO" id="GO:0000077">
    <property type="term" value="P:DNA damage checkpoint signaling"/>
    <property type="evidence" value="ECO:0007669"/>
    <property type="project" value="TreeGrafter"/>
</dbReference>
<dbReference type="PROSITE" id="PS50290">
    <property type="entry name" value="PI3_4_KINASE_3"/>
    <property type="match status" value="1"/>
</dbReference>
<keyword evidence="3" id="KW-0227">DNA damage</keyword>
<dbReference type="GO" id="GO:0006281">
    <property type="term" value="P:DNA repair"/>
    <property type="evidence" value="ECO:0007669"/>
    <property type="project" value="TreeGrafter"/>
</dbReference>
<dbReference type="GO" id="GO:0000723">
    <property type="term" value="P:telomere maintenance"/>
    <property type="evidence" value="ECO:0007669"/>
    <property type="project" value="TreeGrafter"/>
</dbReference>
<dbReference type="InterPro" id="IPR011009">
    <property type="entry name" value="Kinase-like_dom_sf"/>
</dbReference>
<dbReference type="PROSITE" id="PS51190">
    <property type="entry name" value="FATC"/>
    <property type="match status" value="1"/>
</dbReference>
<keyword evidence="2" id="KW-0723">Serine/threonine-protein kinase</keyword>
<dbReference type="GO" id="GO:0005694">
    <property type="term" value="C:chromosome"/>
    <property type="evidence" value="ECO:0007669"/>
    <property type="project" value="TreeGrafter"/>
</dbReference>
<keyword evidence="8" id="KW-1185">Reference proteome</keyword>
<dbReference type="GO" id="GO:0004674">
    <property type="term" value="F:protein serine/threonine kinase activity"/>
    <property type="evidence" value="ECO:0007669"/>
    <property type="project" value="UniProtKB-KW"/>
</dbReference>
<evidence type="ECO:0000259" key="5">
    <source>
        <dbReference type="PROSITE" id="PS50290"/>
    </source>
</evidence>
<dbReference type="OMA" id="HLHIRTY"/>
<dbReference type="STRING" id="36166.T1GN37"/>
<evidence type="ECO:0000313" key="8">
    <source>
        <dbReference type="Proteomes" id="UP000015102"/>
    </source>
</evidence>
<dbReference type="Pfam" id="PF00454">
    <property type="entry name" value="PI3_PI4_kinase"/>
    <property type="match status" value="1"/>
</dbReference>
<dbReference type="InterPro" id="IPR000403">
    <property type="entry name" value="PI3/4_kinase_cat_dom"/>
</dbReference>
<evidence type="ECO:0000256" key="3">
    <source>
        <dbReference type="ARBA" id="ARBA00022763"/>
    </source>
</evidence>
<feature type="domain" description="FATC" evidence="6">
    <location>
        <begin position="268"/>
        <end position="300"/>
    </location>
</feature>
<dbReference type="GO" id="GO:0005634">
    <property type="term" value="C:nucleus"/>
    <property type="evidence" value="ECO:0007669"/>
    <property type="project" value="UniProtKB-SubCell"/>
</dbReference>
<dbReference type="SMART" id="SM01343">
    <property type="entry name" value="FATC"/>
    <property type="match status" value="1"/>
</dbReference>
<comment type="subcellular location">
    <subcellularLocation>
        <location evidence="1">Nucleus</location>
    </subcellularLocation>
</comment>
<protein>
    <submittedName>
        <fullName evidence="7">Uncharacterized protein</fullName>
    </submittedName>
</protein>
<dbReference type="InterPro" id="IPR003152">
    <property type="entry name" value="FATC_dom"/>
</dbReference>
<evidence type="ECO:0000259" key="6">
    <source>
        <dbReference type="PROSITE" id="PS51190"/>
    </source>
</evidence>
<proteinExistence type="predicted"/>
<dbReference type="Gene3D" id="1.10.1070.11">
    <property type="entry name" value="Phosphatidylinositol 3-/4-kinase, catalytic domain"/>
    <property type="match status" value="1"/>
</dbReference>
<keyword evidence="4" id="KW-0539">Nucleus</keyword>
<dbReference type="AlphaFoldDB" id="T1GN37"/>
<dbReference type="EnsemblMetazoa" id="MESCA004976-RA">
    <property type="protein sequence ID" value="MESCA004976-PA"/>
    <property type="gene ID" value="MESCA004976"/>
</dbReference>
<evidence type="ECO:0000256" key="4">
    <source>
        <dbReference type="ARBA" id="ARBA00023242"/>
    </source>
</evidence>
<dbReference type="PANTHER" id="PTHR11139:SF69">
    <property type="entry name" value="SERINE_THREONINE-PROTEIN KINASE ATR"/>
    <property type="match status" value="1"/>
</dbReference>
<sequence length="300" mass="34507">MMKPKDDLRKDFRLMEFNGLKLRYSNIFGVPLNEECGLIEWVHNLETFRGIVKHLHKLNGQGMENRELKKYDSHHNDPIESKREKFTKYLLPRHPPVFYQWFINSFHTPQSWYQAKTAYIRTLAVMSSVGFILGLGDRHGENILLDKSSGHAVHVDFNCLFNLGETYQYAEKVPFRLTHSMVHAMGPLGVESGFRKCCELTMSVLRNEMPVLMSVLRPFVYDPLVTWNKAGNTNPNAERTDSKAMANLKRIEERLEGYVKVKGKSSNIPLSVAGQVNYIIKEATDVDNLACMFIGWGSYL</sequence>